<reference evidence="2 3" key="1">
    <citation type="submission" date="2017-08" db="EMBL/GenBank/DDBJ databases">
        <title>Substantial Increase in Enzyme Production by Combined Drug-Resistance Mutations in Paenibacillus agaridevorans.</title>
        <authorList>
            <person name="Tanaka Y."/>
            <person name="Funane K."/>
            <person name="Hosaka T."/>
            <person name="Shiwa Y."/>
            <person name="Fujita N."/>
            <person name="Miyazaki T."/>
            <person name="Yoshikawa H."/>
            <person name="Murakami K."/>
            <person name="Kasahara K."/>
            <person name="Inaoka T."/>
            <person name="Hiraga Y."/>
            <person name="Ochi K."/>
        </authorList>
    </citation>
    <scope>NUCLEOTIDE SEQUENCE [LARGE SCALE GENOMIC DNA]</scope>
    <source>
        <strain evidence="2 3">T-3040</strain>
    </source>
</reference>
<accession>A0A2R5EK09</accession>
<comment type="caution">
    <text evidence="2">The sequence shown here is derived from an EMBL/GenBank/DDBJ whole genome shotgun (WGS) entry which is preliminary data.</text>
</comment>
<feature type="transmembrane region" description="Helical" evidence="1">
    <location>
        <begin position="43"/>
        <end position="62"/>
    </location>
</feature>
<gene>
    <name evidence="2" type="ORF">PAT3040_00962</name>
</gene>
<keyword evidence="1" id="KW-0812">Transmembrane</keyword>
<dbReference type="AlphaFoldDB" id="A0A2R5EK09"/>
<keyword evidence="1" id="KW-1133">Transmembrane helix</keyword>
<evidence type="ECO:0000313" key="3">
    <source>
        <dbReference type="Proteomes" id="UP000245202"/>
    </source>
</evidence>
<organism evidence="2 3">
    <name type="scientific">Paenibacillus agaridevorans</name>
    <dbReference type="NCBI Taxonomy" id="171404"/>
    <lineage>
        <taxon>Bacteria</taxon>
        <taxon>Bacillati</taxon>
        <taxon>Bacillota</taxon>
        <taxon>Bacilli</taxon>
        <taxon>Bacillales</taxon>
        <taxon>Paenibacillaceae</taxon>
        <taxon>Paenibacillus</taxon>
    </lineage>
</organism>
<dbReference type="Proteomes" id="UP000245202">
    <property type="component" value="Unassembled WGS sequence"/>
</dbReference>
<sequence length="136" mass="14384">MLAIAGGLVAAAGVLLIWTLSSDTSRPFDLEALATSPTIPPELGAVVGASFALWAAIVLLRLPRSIAHARRRQADIEHLYAKGSSFTGTLTAVNFTNSWLFDLPVFTVEVGYMVNGASRVISAQTAFPSSERSCSC</sequence>
<protein>
    <submittedName>
        <fullName evidence="2">Uncharacterized protein</fullName>
    </submittedName>
</protein>
<name>A0A2R5EK09_9BACL</name>
<dbReference type="EMBL" id="BDQX01000047">
    <property type="protein sequence ID" value="GBG06435.1"/>
    <property type="molecule type" value="Genomic_DNA"/>
</dbReference>
<keyword evidence="1" id="KW-0472">Membrane</keyword>
<evidence type="ECO:0000256" key="1">
    <source>
        <dbReference type="SAM" id="Phobius"/>
    </source>
</evidence>
<keyword evidence="3" id="KW-1185">Reference proteome</keyword>
<evidence type="ECO:0000313" key="2">
    <source>
        <dbReference type="EMBL" id="GBG06435.1"/>
    </source>
</evidence>
<proteinExistence type="predicted"/>